<dbReference type="AlphaFoldDB" id="A0A1B6Q1M8"/>
<keyword evidence="5" id="KW-0539">Nucleus</keyword>
<dbReference type="CDD" id="cd08045">
    <property type="entry name" value="HFD_TAF4"/>
    <property type="match status" value="1"/>
</dbReference>
<evidence type="ECO:0000256" key="5">
    <source>
        <dbReference type="ARBA" id="ARBA00023242"/>
    </source>
</evidence>
<evidence type="ECO:0000259" key="8">
    <source>
        <dbReference type="PROSITE" id="PS51879"/>
    </source>
</evidence>
<dbReference type="OMA" id="HIMMMNR"/>
<dbReference type="PANTHER" id="PTHR15138:SF14">
    <property type="entry name" value="TRANSCRIPTION INITIATION FACTOR TFIID SUBUNIT 4"/>
    <property type="match status" value="1"/>
</dbReference>
<dbReference type="InterPro" id="IPR009072">
    <property type="entry name" value="Histone-fold"/>
</dbReference>
<dbReference type="Proteomes" id="UP000000768">
    <property type="component" value="Chromosome 3"/>
</dbReference>
<evidence type="ECO:0000256" key="7">
    <source>
        <dbReference type="SAM" id="MobiDB-lite"/>
    </source>
</evidence>
<comment type="subcellular location">
    <subcellularLocation>
        <location evidence="1">Nucleus</location>
    </subcellularLocation>
</comment>
<keyword evidence="10" id="KW-1185">Reference proteome</keyword>
<dbReference type="Gene3D" id="1.10.20.10">
    <property type="entry name" value="Histone, subunit A"/>
    <property type="match status" value="1"/>
</dbReference>
<comment type="function">
    <text evidence="6">TAFs are components of the transcription factor IID (TFIID) complex that is essential for mediating regulation of RNA polymerase transcription.</text>
</comment>
<feature type="region of interest" description="Disordered" evidence="7">
    <location>
        <begin position="363"/>
        <end position="430"/>
    </location>
</feature>
<feature type="region of interest" description="Disordered" evidence="7">
    <location>
        <begin position="294"/>
        <end position="331"/>
    </location>
</feature>
<reference evidence="9" key="2">
    <citation type="submission" date="2017-02" db="EMBL/GenBank/DDBJ databases">
        <title>WGS assembly of Sorghum bicolor.</title>
        <authorList>
            <person name="Paterson A."/>
            <person name="Mullet J."/>
            <person name="Bowers J."/>
            <person name="Bruggmann R."/>
            <person name="Dubchak I."/>
            <person name="Grimwood J."/>
            <person name="Gundlach H."/>
            <person name="Haberer G."/>
            <person name="Hellsten U."/>
            <person name="Mitros T."/>
            <person name="Poliakov A."/>
            <person name="Schmutz J."/>
            <person name="Spannagl M."/>
            <person name="Tang H."/>
            <person name="Wang X."/>
            <person name="Wicker T."/>
            <person name="Bharti A."/>
            <person name="Chapman J."/>
            <person name="Feltus F."/>
            <person name="Gowik U."/>
            <person name="Grigoriev I."/>
            <person name="Lyons E."/>
            <person name="Maher C."/>
            <person name="Martis M."/>
            <person name="Narechania A."/>
            <person name="Otillar R."/>
            <person name="Penning B."/>
            <person name="Salamov A."/>
            <person name="Wang Y."/>
            <person name="Zhang L."/>
            <person name="Carpita N."/>
            <person name="Freeling M."/>
            <person name="Gingle A."/>
            <person name="Hash C."/>
            <person name="Keller B."/>
            <person name="Klein P."/>
            <person name="Kresovich S."/>
            <person name="Mccann M."/>
            <person name="Ming R."/>
            <person name="Peterson D."/>
            <person name="Rahman M."/>
            <person name="Ware D."/>
            <person name="Westhoff P."/>
            <person name="Mayer K."/>
            <person name="Messing J."/>
            <person name="Sims D."/>
            <person name="Jenkins J."/>
            <person name="Shu S."/>
            <person name="Rokhsar D."/>
        </authorList>
    </citation>
    <scope>NUCLEOTIDE SEQUENCE</scope>
</reference>
<protein>
    <recommendedName>
        <fullName evidence="8">RST domain-containing protein</fullName>
    </recommendedName>
</protein>
<dbReference type="eggNOG" id="KOG2341">
    <property type="taxonomic scope" value="Eukaryota"/>
</dbReference>
<gene>
    <name evidence="9" type="ORF">SORBI_3003G056100</name>
</gene>
<sequence length="738" mass="80955">MSKAPDDQLQATEQEESVHPSQQAGQQHVNTPDQISKTELTEGSKNEQPVQVEQQNSNLQQAHSEIQLQQAETNSFQLAEKETGYFGQQSFAGAKVDVAQPSVVQQNVKQTVGQQASSGAQDTRKGPSIPFNLLIPILQAHLDRDKDMQLQAVWAKLRRNEVHKDDFLRVIRNIVGDQMLKQAAHKVFVQMQAQAQRNSQANPSQQSLFSQVSSQQMPSSGSTQTQNSVHYLAHDNTNQNPDAKGTNAVPNQPPRMNTAVPLQAKNKQHQPTQLQQASQQIYGASNPGAQAYPRSITGSLRSPSPVPETQPSMHAPGMAPAKIVPPPTHPMMQHNAVAWQMHQNKELKTNAPPPNAIVKQNSESVGKARMAGTGNSSAKGKQGTPNSTPNASGGAKSKKSGGQKKSLEAAGSTQPSSKKQKTSGAFQEQSIDQLNDVTAVSGVNIREEEEQLLSAPKEESLASQEARRIAQEEEENLFLRKGPLLKKLAEIARKCDLKNISGDVEHCLSMCVEERLRRLISTLIRVSKQRIDTEKTGHRLVITSDVGRQILQMNQKAKEEWDKKQAEEADKNKKQTEADGSGATDLEKEKEESRPKNVKPNKEEDDKMRTNAANVAARQAVGGSDMLSKWQLMAEQARQKREGLDVSAASQPGRGPGSRPFLKFGNGPGEHQEGSKRSHSVAFGTGGMKRPGRTPFAGPQRLISVKDVICALEREPQMTKSRLIYRLHERFPVDSTVD</sequence>
<reference evidence="10" key="3">
    <citation type="journal article" date="2018" name="Plant J.">
        <title>The Sorghum bicolor reference genome: improved assembly, gene annotations, a transcriptome atlas, and signatures of genome organization.</title>
        <authorList>
            <person name="McCormick R.F."/>
            <person name="Truong S.K."/>
            <person name="Sreedasyam A."/>
            <person name="Jenkins J."/>
            <person name="Shu S."/>
            <person name="Sims D."/>
            <person name="Kennedy M."/>
            <person name="Amirebrahimi M."/>
            <person name="Weers B.D."/>
            <person name="McKinley B."/>
            <person name="Mattison A."/>
            <person name="Morishige D.T."/>
            <person name="Grimwood J."/>
            <person name="Schmutz J."/>
            <person name="Mullet J.E."/>
        </authorList>
    </citation>
    <scope>NUCLEOTIDE SEQUENCE [LARGE SCALE GENOMIC DNA]</scope>
    <source>
        <strain evidence="10">cv. BTx623</strain>
    </source>
</reference>
<dbReference type="GO" id="GO:0006367">
    <property type="term" value="P:transcription initiation at RNA polymerase II promoter"/>
    <property type="evidence" value="ECO:0000318"/>
    <property type="project" value="GO_Central"/>
</dbReference>
<dbReference type="InterPro" id="IPR007900">
    <property type="entry name" value="TAF4_C"/>
</dbReference>
<feature type="compositionally biased region" description="Low complexity" evidence="7">
    <location>
        <begin position="204"/>
        <end position="216"/>
    </location>
</feature>
<feature type="compositionally biased region" description="Polar residues" evidence="7">
    <location>
        <begin position="217"/>
        <end position="241"/>
    </location>
</feature>
<evidence type="ECO:0000256" key="3">
    <source>
        <dbReference type="ARBA" id="ARBA00023015"/>
    </source>
</evidence>
<dbReference type="GO" id="GO:0003677">
    <property type="term" value="F:DNA binding"/>
    <property type="evidence" value="ECO:0000318"/>
    <property type="project" value="GO_Central"/>
</dbReference>
<organism evidence="9 10">
    <name type="scientific">Sorghum bicolor</name>
    <name type="common">Sorghum</name>
    <name type="synonym">Sorghum vulgare</name>
    <dbReference type="NCBI Taxonomy" id="4558"/>
    <lineage>
        <taxon>Eukaryota</taxon>
        <taxon>Viridiplantae</taxon>
        <taxon>Streptophyta</taxon>
        <taxon>Embryophyta</taxon>
        <taxon>Tracheophyta</taxon>
        <taxon>Spermatophyta</taxon>
        <taxon>Magnoliopsida</taxon>
        <taxon>Liliopsida</taxon>
        <taxon>Poales</taxon>
        <taxon>Poaceae</taxon>
        <taxon>PACMAD clade</taxon>
        <taxon>Panicoideae</taxon>
        <taxon>Andropogonodae</taxon>
        <taxon>Andropogoneae</taxon>
        <taxon>Sorghinae</taxon>
        <taxon>Sorghum</taxon>
    </lineage>
</organism>
<keyword evidence="3" id="KW-0805">Transcription regulation</keyword>
<feature type="compositionally biased region" description="Basic and acidic residues" evidence="7">
    <location>
        <begin position="556"/>
        <end position="577"/>
    </location>
</feature>
<dbReference type="GO" id="GO:0046982">
    <property type="term" value="F:protein heterodimerization activity"/>
    <property type="evidence" value="ECO:0007669"/>
    <property type="project" value="InterPro"/>
</dbReference>
<dbReference type="FunFam" id="1.10.20.10:FF:000015">
    <property type="entry name" value="Transcription initiation factor TFIID subunit 4B"/>
    <property type="match status" value="1"/>
</dbReference>
<dbReference type="EMBL" id="CM000762">
    <property type="protein sequence ID" value="OQU86247.1"/>
    <property type="molecule type" value="Genomic_DNA"/>
</dbReference>
<feature type="compositionally biased region" description="Polar residues" evidence="7">
    <location>
        <begin position="373"/>
        <end position="390"/>
    </location>
</feature>
<reference evidence="9 10" key="1">
    <citation type="journal article" date="2009" name="Nature">
        <title>The Sorghum bicolor genome and the diversification of grasses.</title>
        <authorList>
            <person name="Paterson A.H."/>
            <person name="Bowers J.E."/>
            <person name="Bruggmann R."/>
            <person name="Dubchak I."/>
            <person name="Grimwood J."/>
            <person name="Gundlach H."/>
            <person name="Haberer G."/>
            <person name="Hellsten U."/>
            <person name="Mitros T."/>
            <person name="Poliakov A."/>
            <person name="Schmutz J."/>
            <person name="Spannagl M."/>
            <person name="Tang H."/>
            <person name="Wang X."/>
            <person name="Wicker T."/>
            <person name="Bharti A.K."/>
            <person name="Chapman J."/>
            <person name="Feltus F.A."/>
            <person name="Gowik U."/>
            <person name="Grigoriev I.V."/>
            <person name="Lyons E."/>
            <person name="Maher C.A."/>
            <person name="Martis M."/>
            <person name="Narechania A."/>
            <person name="Otillar R.P."/>
            <person name="Penning B.W."/>
            <person name="Salamov A.A."/>
            <person name="Wang Y."/>
            <person name="Zhang L."/>
            <person name="Carpita N.C."/>
            <person name="Freeling M."/>
            <person name="Gingle A.R."/>
            <person name="Hash C.T."/>
            <person name="Keller B."/>
            <person name="Klein P."/>
            <person name="Kresovich S."/>
            <person name="McCann M.C."/>
            <person name="Ming R."/>
            <person name="Peterson D.G."/>
            <person name="Mehboob-ur-Rahman"/>
            <person name="Ware D."/>
            <person name="Westhoff P."/>
            <person name="Mayer K.F."/>
            <person name="Messing J."/>
            <person name="Rokhsar D.S."/>
        </authorList>
    </citation>
    <scope>NUCLEOTIDE SEQUENCE [LARGE SCALE GENOMIC DNA]</scope>
    <source>
        <strain evidence="10">cv. BTx623</strain>
    </source>
</reference>
<evidence type="ECO:0000256" key="4">
    <source>
        <dbReference type="ARBA" id="ARBA00023163"/>
    </source>
</evidence>
<proteinExistence type="inferred from homology"/>
<evidence type="ECO:0000256" key="6">
    <source>
        <dbReference type="ARBA" id="ARBA00058775"/>
    </source>
</evidence>
<dbReference type="GO" id="GO:0005669">
    <property type="term" value="C:transcription factor TFIID complex"/>
    <property type="evidence" value="ECO:0000318"/>
    <property type="project" value="GO_Central"/>
</dbReference>
<dbReference type="EMBL" id="CM000762">
    <property type="protein sequence ID" value="KXG31790.1"/>
    <property type="molecule type" value="Genomic_DNA"/>
</dbReference>
<feature type="compositionally biased region" description="Basic and acidic residues" evidence="7">
    <location>
        <begin position="585"/>
        <end position="609"/>
    </location>
</feature>
<evidence type="ECO:0000313" key="10">
    <source>
        <dbReference type="Proteomes" id="UP000000768"/>
    </source>
</evidence>
<comment type="similarity">
    <text evidence="2">Belongs to the TAF4 family.</text>
</comment>
<evidence type="ECO:0000313" key="9">
    <source>
        <dbReference type="EMBL" id="KXG31790.1"/>
    </source>
</evidence>
<feature type="region of interest" description="Disordered" evidence="7">
    <location>
        <begin position="556"/>
        <end position="610"/>
    </location>
</feature>
<dbReference type="InParanoid" id="A0A1B6Q1M8"/>
<dbReference type="PANTHER" id="PTHR15138">
    <property type="entry name" value="TRANSCRIPTION INITIATION FACTOR TFIID SUBUNIT 4"/>
    <property type="match status" value="1"/>
</dbReference>
<dbReference type="InterPro" id="IPR045144">
    <property type="entry name" value="TAF4"/>
</dbReference>
<dbReference type="InterPro" id="IPR022003">
    <property type="entry name" value="RST"/>
</dbReference>
<feature type="region of interest" description="Disordered" evidence="7">
    <location>
        <begin position="198"/>
        <end position="258"/>
    </location>
</feature>
<dbReference type="Pfam" id="PF05236">
    <property type="entry name" value="TAF4"/>
    <property type="match status" value="1"/>
</dbReference>
<keyword evidence="4" id="KW-0804">Transcription</keyword>
<dbReference type="Gramene" id="OQU86247">
    <property type="protein sequence ID" value="OQU86247"/>
    <property type="gene ID" value="SORBI_3003G056100"/>
</dbReference>
<feature type="region of interest" description="Disordered" evidence="7">
    <location>
        <begin position="1"/>
        <end position="65"/>
    </location>
</feature>
<dbReference type="Gramene" id="KXG31790">
    <property type="protein sequence ID" value="KXG31790"/>
    <property type="gene ID" value="SORBI_3003G056100"/>
</dbReference>
<evidence type="ECO:0000256" key="1">
    <source>
        <dbReference type="ARBA" id="ARBA00004123"/>
    </source>
</evidence>
<feature type="compositionally biased region" description="Polar residues" evidence="7">
    <location>
        <begin position="46"/>
        <end position="65"/>
    </location>
</feature>
<name>A0A1B6Q1M8_SORBI</name>
<accession>A0A1B6Q1M8</accession>
<dbReference type="PROSITE" id="PS51879">
    <property type="entry name" value="RST"/>
    <property type="match status" value="1"/>
</dbReference>
<feature type="compositionally biased region" description="Polar residues" evidence="7">
    <location>
        <begin position="19"/>
        <end position="38"/>
    </location>
</feature>
<evidence type="ECO:0000256" key="2">
    <source>
        <dbReference type="ARBA" id="ARBA00006178"/>
    </source>
</evidence>
<dbReference type="OrthoDB" id="21060at2759"/>
<dbReference type="STRING" id="4558.A0A1B6Q1M8"/>
<feature type="domain" description="RST" evidence="8">
    <location>
        <begin position="122"/>
        <end position="193"/>
    </location>
</feature>
<dbReference type="Pfam" id="PF12174">
    <property type="entry name" value="RST"/>
    <property type="match status" value="1"/>
</dbReference>
<feature type="compositionally biased region" description="Polar residues" evidence="7">
    <location>
        <begin position="296"/>
        <end position="312"/>
    </location>
</feature>